<dbReference type="PANTHER" id="PTHR35037">
    <property type="entry name" value="C-TERMINAL REGION OF AIDA-LIKE PROTEIN"/>
    <property type="match status" value="1"/>
</dbReference>
<dbReference type="Proteomes" id="UP000059419">
    <property type="component" value="Plasmid pEM01"/>
</dbReference>
<proteinExistence type="predicted"/>
<dbReference type="KEGG" id="ege:EM595_p0096"/>
<evidence type="ECO:0000313" key="4">
    <source>
        <dbReference type="EMBL" id="CUU25796.1"/>
    </source>
</evidence>
<organism evidence="4 5">
    <name type="scientific">Duffyella gerundensis</name>
    <dbReference type="NCBI Taxonomy" id="1619313"/>
    <lineage>
        <taxon>Bacteria</taxon>
        <taxon>Pseudomonadati</taxon>
        <taxon>Pseudomonadota</taxon>
        <taxon>Gammaproteobacteria</taxon>
        <taxon>Enterobacterales</taxon>
        <taxon>Erwiniaceae</taxon>
        <taxon>Duffyella</taxon>
    </lineage>
</organism>
<dbReference type="PROSITE" id="PS51208">
    <property type="entry name" value="AUTOTRANSPORTER"/>
    <property type="match status" value="1"/>
</dbReference>
<feature type="region of interest" description="Disordered" evidence="2">
    <location>
        <begin position="890"/>
        <end position="932"/>
    </location>
</feature>
<dbReference type="OrthoDB" id="5360469at2"/>
<dbReference type="CDD" id="cd01344">
    <property type="entry name" value="PL2_Passenger_AT"/>
    <property type="match status" value="1"/>
</dbReference>
<evidence type="ECO:0000256" key="2">
    <source>
        <dbReference type="SAM" id="MobiDB-lite"/>
    </source>
</evidence>
<accession>A0A0U5GSC5</accession>
<dbReference type="Pfam" id="PF18883">
    <property type="entry name" value="AC_1"/>
    <property type="match status" value="1"/>
</dbReference>
<dbReference type="InterPro" id="IPR013425">
    <property type="entry name" value="Autotrns_rpt"/>
</dbReference>
<feature type="compositionally biased region" description="Low complexity" evidence="2">
    <location>
        <begin position="908"/>
        <end position="919"/>
    </location>
</feature>
<dbReference type="Gene3D" id="2.40.128.130">
    <property type="entry name" value="Autotransporter beta-domain"/>
    <property type="match status" value="1"/>
</dbReference>
<dbReference type="EMBL" id="LN907828">
    <property type="protein sequence ID" value="CUU25796.1"/>
    <property type="molecule type" value="Genomic_DNA"/>
</dbReference>
<feature type="domain" description="Autotransporter" evidence="3">
    <location>
        <begin position="990"/>
        <end position="1146"/>
    </location>
</feature>
<name>A0A0U5GSC5_9GAMM</name>
<sequence>MEKHPLFLTGRPTQPALTTTKTAFRLNALTACMLSLFVAVSPTESRAEALEFLTERTEELEQTTREVQSIVVGDGVTGTVSGTGGTLIYNGGDFLLGSGEANTSRLDMSGLSHFVFDSADAELIVSGRREGLSGNGSDGVLNLAGESNVITAKKLGLATISRNVQSGATNYGLLEMGRANTFNIDAIEIGTNQGNGTLRFDPDITDGHLRLRGSNGVDAVERIDLAPGVNSNYSDSTGTFNTTAGTLDAKVDILHVALGQYGARNANGYFWMGAGQLDVNRVVLGEDTRTSGNGSTNAEFKVSRGGVVNAGDIIMGIVSGIGRVTSTLMVTEDAMVRAATILAGEGNGTRQITLNAGTLANRAADENMRSDVNILLTGNGSFFSEGKEATMTIEGVVSGIGSLIKTGLGTLELTANNSYSGGTRIDEGEIAFSDAGNLGSSDITLNGGGLKWNSGNSSDLSTRLVVDARGGVLNSNGNDITFASALRGDGGPVHKTGDGTLTLLSDNSWSGTTFIEQGALQFGDGGTTGSVAGDIVNNSTLIFNRADDVVLSGTLSGDGNIVQRGSGTTILTGDVTNARGIALENGKLQIGNGGSTGNLHADVQLSAGSALLVNRADTTLLPGVISGEGAFAQNGSGTTVLTADNSWTGGTDITNGTLQLGNDGTHGSITGAINNNGILQFSRSDVYTVNNPISGSGDLVQIGSGTLVVAGDQTYSGQTRIERGTLQLDGSLRSATSVAAGGTLSGNGQIFADLNNAGTVRPGSIGATGYHALTVSGNYVGDDGLLVLNTELGGDGSPSDRLILDSGHASGTTRVAINNTGSGQVYTEKDGIRIIDAINGATSEEDAFRLASETRSGALSYRLFRGDLAKQDLESWYLRNQFIVEPEIPVDPDPITPVTPEDPEVPEDPTLPLLPEDPINPVTPPDAPRTGTTLPLTPPSSVLPAGEYPVIGPAIATYGVVQPMARELGMLTLGTRDQRSGDGAMLINGDQPRQTSFWTRLIATNIDHSWQAYAAPSAKGSVDGLQLGADLWQQSAITGHHDRLGFYVGQSRAAVSVSGLVTNDAGTQYVRTDTGKVKLNATALGLYWTHSTDDQAWLDATAQITRYRGSAESASGRLDAEGYGFITSLEAGYPFALSSLSLRVSL</sequence>
<dbReference type="InterPro" id="IPR012332">
    <property type="entry name" value="Autotransporter_pectin_lyase_C"/>
</dbReference>
<dbReference type="InterPro" id="IPR011050">
    <property type="entry name" value="Pectin_lyase_fold/virulence"/>
</dbReference>
<reference evidence="5" key="1">
    <citation type="submission" date="2015-11" db="EMBL/GenBank/DDBJ databases">
        <authorList>
            <person name="Blom J."/>
        </authorList>
    </citation>
    <scope>NUCLEOTIDE SEQUENCE [LARGE SCALE GENOMIC DNA]</scope>
    <source>
        <plasmid evidence="5">pEM01</plasmid>
    </source>
</reference>
<evidence type="ECO:0000259" key="3">
    <source>
        <dbReference type="PROSITE" id="PS51208"/>
    </source>
</evidence>
<dbReference type="InterPro" id="IPR043990">
    <property type="entry name" value="AC_1"/>
</dbReference>
<dbReference type="InterPro" id="IPR005546">
    <property type="entry name" value="Autotransporte_beta"/>
</dbReference>
<dbReference type="NCBIfam" id="TIGR02601">
    <property type="entry name" value="autotrns_rpt"/>
    <property type="match status" value="4"/>
</dbReference>
<evidence type="ECO:0000313" key="5">
    <source>
        <dbReference type="Proteomes" id="UP000059419"/>
    </source>
</evidence>
<dbReference type="SUPFAM" id="SSF103515">
    <property type="entry name" value="Autotransporter"/>
    <property type="match status" value="1"/>
</dbReference>
<geneLocation type="plasmid" evidence="5">
    <name>pEM01</name>
</geneLocation>
<dbReference type="AlphaFoldDB" id="A0A0U5GSC5"/>
<protein>
    <recommendedName>
        <fullName evidence="3">Autotransporter domain-containing protein</fullName>
    </recommendedName>
</protein>
<dbReference type="InterPro" id="IPR036709">
    <property type="entry name" value="Autotransporte_beta_dom_sf"/>
</dbReference>
<dbReference type="Pfam" id="PF12951">
    <property type="entry name" value="PATR"/>
    <property type="match status" value="5"/>
</dbReference>
<dbReference type="Gene3D" id="2.160.20.20">
    <property type="match status" value="1"/>
</dbReference>
<dbReference type="SUPFAM" id="SSF51126">
    <property type="entry name" value="Pectin lyase-like"/>
    <property type="match status" value="1"/>
</dbReference>
<dbReference type="InterPro" id="IPR051551">
    <property type="entry name" value="Autotransporter_adhesion"/>
</dbReference>
<dbReference type="PATRIC" id="fig|1619313.3.peg.3697"/>
<keyword evidence="1" id="KW-0732">Signal</keyword>
<gene>
    <name evidence="4" type="ORF">EM595_p0096</name>
</gene>
<keyword evidence="5" id="KW-1185">Reference proteome</keyword>
<dbReference type="PANTHER" id="PTHR35037:SF3">
    <property type="entry name" value="C-TERMINAL REGION OF AIDA-LIKE PROTEIN"/>
    <property type="match status" value="1"/>
</dbReference>
<evidence type="ECO:0000256" key="1">
    <source>
        <dbReference type="ARBA" id="ARBA00022729"/>
    </source>
</evidence>